<dbReference type="Proteomes" id="UP000178184">
    <property type="component" value="Unassembled WGS sequence"/>
</dbReference>
<organism evidence="1 2">
    <name type="scientific">Candidatus Nomurabacteria bacterium RIFCSPLOWO2_01_FULL_33_17</name>
    <dbReference type="NCBI Taxonomy" id="1801764"/>
    <lineage>
        <taxon>Bacteria</taxon>
        <taxon>Candidatus Nomuraibacteriota</taxon>
    </lineage>
</organism>
<comment type="caution">
    <text evidence="1">The sequence shown here is derived from an EMBL/GenBank/DDBJ whole genome shotgun (WGS) entry which is preliminary data.</text>
</comment>
<dbReference type="AlphaFoldDB" id="A0A1F6WQN1"/>
<reference evidence="1 2" key="1">
    <citation type="journal article" date="2016" name="Nat. Commun.">
        <title>Thousands of microbial genomes shed light on interconnected biogeochemical processes in an aquifer system.</title>
        <authorList>
            <person name="Anantharaman K."/>
            <person name="Brown C.T."/>
            <person name="Hug L.A."/>
            <person name="Sharon I."/>
            <person name="Castelle C.J."/>
            <person name="Probst A.J."/>
            <person name="Thomas B.C."/>
            <person name="Singh A."/>
            <person name="Wilkins M.J."/>
            <person name="Karaoz U."/>
            <person name="Brodie E.L."/>
            <person name="Williams K.H."/>
            <person name="Hubbard S.S."/>
            <person name="Banfield J.F."/>
        </authorList>
    </citation>
    <scope>NUCLEOTIDE SEQUENCE [LARGE SCALE GENOMIC DNA]</scope>
</reference>
<sequence>MEAIKLNILLSEKKELIKIGTSLVKQKYGNIYDCSSFVRGIYQQVGLNSDFNNQPILSLEDIFKEENIGYLCFLKNKKYIQNLYRFSHIGIIFPEQNLLHYTRYFGEPNVREVHLTPILKILEVYNFVT</sequence>
<evidence type="ECO:0008006" key="3">
    <source>
        <dbReference type="Google" id="ProtNLM"/>
    </source>
</evidence>
<gene>
    <name evidence="1" type="ORF">A2903_00615</name>
</gene>
<evidence type="ECO:0000313" key="2">
    <source>
        <dbReference type="Proteomes" id="UP000178184"/>
    </source>
</evidence>
<name>A0A1F6WQN1_9BACT</name>
<protein>
    <recommendedName>
        <fullName evidence="3">NlpC/P60 domain-containing protein</fullName>
    </recommendedName>
</protein>
<dbReference type="EMBL" id="MFUO01000006">
    <property type="protein sequence ID" value="OGI84199.1"/>
    <property type="molecule type" value="Genomic_DNA"/>
</dbReference>
<accession>A0A1F6WQN1</accession>
<dbReference type="STRING" id="1801764.A2903_00615"/>
<proteinExistence type="predicted"/>
<evidence type="ECO:0000313" key="1">
    <source>
        <dbReference type="EMBL" id="OGI84199.1"/>
    </source>
</evidence>